<name>A0A5N6NG38_9ASTR</name>
<dbReference type="GO" id="GO:0006865">
    <property type="term" value="P:amino acid transport"/>
    <property type="evidence" value="ECO:0007669"/>
    <property type="project" value="UniProtKB-KW"/>
</dbReference>
<keyword evidence="6 9" id="KW-1133">Transmembrane helix</keyword>
<proteinExistence type="inferred from homology"/>
<keyword evidence="11" id="KW-1185">Reference proteome</keyword>
<comment type="subcellular location">
    <subcellularLocation>
        <location evidence="1">Membrane</location>
        <topology evidence="1">Single-pass membrane protein</topology>
    </subcellularLocation>
</comment>
<dbReference type="GO" id="GO:0016020">
    <property type="term" value="C:membrane"/>
    <property type="evidence" value="ECO:0007669"/>
    <property type="project" value="UniProtKB-SubCell"/>
</dbReference>
<evidence type="ECO:0000256" key="7">
    <source>
        <dbReference type="ARBA" id="ARBA00023136"/>
    </source>
</evidence>
<feature type="compositionally biased region" description="Low complexity" evidence="8">
    <location>
        <begin position="51"/>
        <end position="60"/>
    </location>
</feature>
<feature type="transmembrane region" description="Helical" evidence="9">
    <location>
        <begin position="23"/>
        <end position="46"/>
    </location>
</feature>
<dbReference type="AlphaFoldDB" id="A0A5N6NG38"/>
<keyword evidence="4 9" id="KW-0812">Transmembrane</keyword>
<evidence type="ECO:0000256" key="8">
    <source>
        <dbReference type="SAM" id="MobiDB-lite"/>
    </source>
</evidence>
<dbReference type="GO" id="GO:0080143">
    <property type="term" value="P:regulation of amino acid export"/>
    <property type="evidence" value="ECO:0007669"/>
    <property type="project" value="InterPro"/>
</dbReference>
<dbReference type="PANTHER" id="PTHR33228">
    <property type="entry name" value="PROTEIN GLUTAMINE DUMPER 4-RELATED"/>
    <property type="match status" value="1"/>
</dbReference>
<dbReference type="EMBL" id="SZYD01000011">
    <property type="protein sequence ID" value="KAD4888046.1"/>
    <property type="molecule type" value="Genomic_DNA"/>
</dbReference>
<evidence type="ECO:0000256" key="9">
    <source>
        <dbReference type="SAM" id="Phobius"/>
    </source>
</evidence>
<sequence length="135" mass="14744">MTPATHHTAAAATGFRWNSPIPYLFGGLALMLSLIAFALIILVCSYKKPYSSTSNSSEASGGDQEKGSMRDFRVELSPEMEPKIVIMMPGDICPTYLAEPAPSTGADYDHQEASDILTQCDQTLRKKVSRKGIDW</sequence>
<keyword evidence="5" id="KW-0029">Amino-acid transport</keyword>
<dbReference type="OrthoDB" id="770444at2759"/>
<keyword evidence="7 9" id="KW-0472">Membrane</keyword>
<evidence type="ECO:0000256" key="2">
    <source>
        <dbReference type="ARBA" id="ARBA00009977"/>
    </source>
</evidence>
<organism evidence="10 11">
    <name type="scientific">Mikania micrantha</name>
    <name type="common">bitter vine</name>
    <dbReference type="NCBI Taxonomy" id="192012"/>
    <lineage>
        <taxon>Eukaryota</taxon>
        <taxon>Viridiplantae</taxon>
        <taxon>Streptophyta</taxon>
        <taxon>Embryophyta</taxon>
        <taxon>Tracheophyta</taxon>
        <taxon>Spermatophyta</taxon>
        <taxon>Magnoliopsida</taxon>
        <taxon>eudicotyledons</taxon>
        <taxon>Gunneridae</taxon>
        <taxon>Pentapetalae</taxon>
        <taxon>asterids</taxon>
        <taxon>campanulids</taxon>
        <taxon>Asterales</taxon>
        <taxon>Asteraceae</taxon>
        <taxon>Asteroideae</taxon>
        <taxon>Heliantheae alliance</taxon>
        <taxon>Eupatorieae</taxon>
        <taxon>Mikania</taxon>
    </lineage>
</organism>
<accession>A0A5N6NG38</accession>
<evidence type="ECO:0000256" key="6">
    <source>
        <dbReference type="ARBA" id="ARBA00022989"/>
    </source>
</evidence>
<reference evidence="10 11" key="1">
    <citation type="submission" date="2019-05" db="EMBL/GenBank/DDBJ databases">
        <title>Mikania micrantha, genome provides insights into the molecular mechanism of rapid growth.</title>
        <authorList>
            <person name="Liu B."/>
        </authorList>
    </citation>
    <scope>NUCLEOTIDE SEQUENCE [LARGE SCALE GENOMIC DNA]</scope>
    <source>
        <strain evidence="10">NLD-2019</strain>
        <tissue evidence="10">Leaf</tissue>
    </source>
</reference>
<feature type="region of interest" description="Disordered" evidence="8">
    <location>
        <begin position="49"/>
        <end position="71"/>
    </location>
</feature>
<dbReference type="InterPro" id="IPR040359">
    <property type="entry name" value="GDU"/>
</dbReference>
<evidence type="ECO:0000313" key="10">
    <source>
        <dbReference type="EMBL" id="KAD4888046.1"/>
    </source>
</evidence>
<evidence type="ECO:0000313" key="11">
    <source>
        <dbReference type="Proteomes" id="UP000326396"/>
    </source>
</evidence>
<dbReference type="Proteomes" id="UP000326396">
    <property type="component" value="Linkage Group LG19"/>
</dbReference>
<evidence type="ECO:0000256" key="5">
    <source>
        <dbReference type="ARBA" id="ARBA00022970"/>
    </source>
</evidence>
<comment type="similarity">
    <text evidence="2">Belongs to the GLUTAMINE DUMPER 1 (TC 9.B.60) family.</text>
</comment>
<evidence type="ECO:0000256" key="3">
    <source>
        <dbReference type="ARBA" id="ARBA00022448"/>
    </source>
</evidence>
<dbReference type="PANTHER" id="PTHR33228:SF76">
    <property type="entry name" value="PROTEIN GLUTAMINE DUMPER 7"/>
    <property type="match status" value="1"/>
</dbReference>
<keyword evidence="3" id="KW-0813">Transport</keyword>
<comment type="caution">
    <text evidence="10">The sequence shown here is derived from an EMBL/GenBank/DDBJ whole genome shotgun (WGS) entry which is preliminary data.</text>
</comment>
<evidence type="ECO:0000256" key="4">
    <source>
        <dbReference type="ARBA" id="ARBA00022692"/>
    </source>
</evidence>
<gene>
    <name evidence="10" type="ORF">E3N88_20119</name>
</gene>
<protein>
    <submittedName>
        <fullName evidence="10">Uncharacterized protein</fullName>
    </submittedName>
</protein>
<evidence type="ECO:0000256" key="1">
    <source>
        <dbReference type="ARBA" id="ARBA00004167"/>
    </source>
</evidence>